<feature type="transmembrane region" description="Helical" evidence="5">
    <location>
        <begin position="70"/>
        <end position="99"/>
    </location>
</feature>
<dbReference type="InterPro" id="IPR001129">
    <property type="entry name" value="Membr-assoc_MAPEG"/>
</dbReference>
<dbReference type="Proteomes" id="UP000321250">
    <property type="component" value="Unassembled WGS sequence"/>
</dbReference>
<dbReference type="OrthoDB" id="7743618at2"/>
<gene>
    <name evidence="6" type="ORF">FSB78_05425</name>
</gene>
<evidence type="ECO:0000256" key="3">
    <source>
        <dbReference type="ARBA" id="ARBA00022989"/>
    </source>
</evidence>
<evidence type="ECO:0000313" key="7">
    <source>
        <dbReference type="Proteomes" id="UP000321250"/>
    </source>
</evidence>
<dbReference type="EMBL" id="VOQR01000001">
    <property type="protein sequence ID" value="TXC70443.1"/>
    <property type="molecule type" value="Genomic_DNA"/>
</dbReference>
<keyword evidence="3 5" id="KW-1133">Transmembrane helix</keyword>
<evidence type="ECO:0000256" key="4">
    <source>
        <dbReference type="ARBA" id="ARBA00023136"/>
    </source>
</evidence>
<evidence type="ECO:0000256" key="1">
    <source>
        <dbReference type="ARBA" id="ARBA00004370"/>
    </source>
</evidence>
<evidence type="ECO:0000256" key="5">
    <source>
        <dbReference type="SAM" id="Phobius"/>
    </source>
</evidence>
<keyword evidence="4 5" id="KW-0472">Membrane</keyword>
<dbReference type="Gene3D" id="1.20.120.550">
    <property type="entry name" value="Membrane associated eicosanoid/glutathione metabolism-like domain"/>
    <property type="match status" value="1"/>
</dbReference>
<keyword evidence="2 5" id="KW-0812">Transmembrane</keyword>
<sequence>MPDHTALPTELILLGWSTVMLFAHIMLQGQLVTRERGVDWNAGARDGAETPLGDYAGRATRALANFQETYPIFVALALGLAVTGRTGGIGAIGAILWFVARIVYVPLYLFGVKYVRSLCWLVSILGLLLMLIRFL</sequence>
<dbReference type="Pfam" id="PF01124">
    <property type="entry name" value="MAPEG"/>
    <property type="match status" value="1"/>
</dbReference>
<feature type="transmembrane region" description="Helical" evidence="5">
    <location>
        <begin position="6"/>
        <end position="27"/>
    </location>
</feature>
<dbReference type="InterPro" id="IPR023352">
    <property type="entry name" value="MAPEG-like_dom_sf"/>
</dbReference>
<evidence type="ECO:0000256" key="2">
    <source>
        <dbReference type="ARBA" id="ARBA00022692"/>
    </source>
</evidence>
<dbReference type="SUPFAM" id="SSF161084">
    <property type="entry name" value="MAPEG domain-like"/>
    <property type="match status" value="1"/>
</dbReference>
<evidence type="ECO:0008006" key="8">
    <source>
        <dbReference type="Google" id="ProtNLM"/>
    </source>
</evidence>
<keyword evidence="7" id="KW-1185">Reference proteome</keyword>
<feature type="transmembrane region" description="Helical" evidence="5">
    <location>
        <begin position="114"/>
        <end position="132"/>
    </location>
</feature>
<comment type="subcellular location">
    <subcellularLocation>
        <location evidence="1">Membrane</location>
    </subcellularLocation>
</comment>
<dbReference type="GO" id="GO:0016020">
    <property type="term" value="C:membrane"/>
    <property type="evidence" value="ECO:0007669"/>
    <property type="project" value="UniProtKB-SubCell"/>
</dbReference>
<dbReference type="PANTHER" id="PTHR35371:SF1">
    <property type="entry name" value="BLR7753 PROTEIN"/>
    <property type="match status" value="1"/>
</dbReference>
<proteinExistence type="predicted"/>
<name>A0A5C6UCJ6_9SPHN</name>
<protein>
    <recommendedName>
        <fullName evidence="8">MAPEG family protein</fullName>
    </recommendedName>
</protein>
<evidence type="ECO:0000313" key="6">
    <source>
        <dbReference type="EMBL" id="TXC70443.1"/>
    </source>
</evidence>
<dbReference type="AlphaFoldDB" id="A0A5C6UCJ6"/>
<comment type="caution">
    <text evidence="6">The sequence shown here is derived from an EMBL/GenBank/DDBJ whole genome shotgun (WGS) entry which is preliminary data.</text>
</comment>
<accession>A0A5C6UCJ6</accession>
<dbReference type="RefSeq" id="WP_147080640.1">
    <property type="nucleotide sequence ID" value="NZ_VOQR01000001.1"/>
</dbReference>
<dbReference type="PANTHER" id="PTHR35371">
    <property type="entry name" value="INNER MEMBRANE PROTEIN"/>
    <property type="match status" value="1"/>
</dbReference>
<organism evidence="6 7">
    <name type="scientific">Sphingomonas ginsenosidivorax</name>
    <dbReference type="NCBI Taxonomy" id="862135"/>
    <lineage>
        <taxon>Bacteria</taxon>
        <taxon>Pseudomonadati</taxon>
        <taxon>Pseudomonadota</taxon>
        <taxon>Alphaproteobacteria</taxon>
        <taxon>Sphingomonadales</taxon>
        <taxon>Sphingomonadaceae</taxon>
        <taxon>Sphingomonas</taxon>
    </lineage>
</organism>
<reference evidence="6 7" key="1">
    <citation type="journal article" date="2013" name="Antonie Van Leeuwenhoek">
        <title>Sphingomonas ginsenosidivorax sp. nov., with the ability to transform ginsenosides.</title>
        <authorList>
            <person name="Jin X.F."/>
            <person name="Kim J.K."/>
            <person name="Liu Q.M."/>
            <person name="Kang M.S."/>
            <person name="He D."/>
            <person name="Jin F.X."/>
            <person name="Kim S.C."/>
            <person name="Im W.T."/>
        </authorList>
    </citation>
    <scope>NUCLEOTIDE SEQUENCE [LARGE SCALE GENOMIC DNA]</scope>
    <source>
        <strain evidence="6 7">KHI67</strain>
    </source>
</reference>